<evidence type="ECO:0000313" key="7">
    <source>
        <dbReference type="Proteomes" id="UP000323011"/>
    </source>
</evidence>
<name>A0A5A8CL54_CAFRO</name>
<dbReference type="Proteomes" id="UP000323011">
    <property type="component" value="Unassembled WGS sequence"/>
</dbReference>
<organism evidence="2 7">
    <name type="scientific">Cafeteria roenbergensis</name>
    <name type="common">Marine flagellate</name>
    <dbReference type="NCBI Taxonomy" id="33653"/>
    <lineage>
        <taxon>Eukaryota</taxon>
        <taxon>Sar</taxon>
        <taxon>Stramenopiles</taxon>
        <taxon>Bigyra</taxon>
        <taxon>Opalozoa</taxon>
        <taxon>Bicosoecida</taxon>
        <taxon>Cafeteriaceae</taxon>
        <taxon>Cafeteria</taxon>
    </lineage>
</organism>
<reference evidence="6 7" key="1">
    <citation type="submission" date="2019-07" db="EMBL/GenBank/DDBJ databases">
        <title>Genomes of Cafeteria roenbergensis.</title>
        <authorList>
            <person name="Fischer M.G."/>
            <person name="Hackl T."/>
            <person name="Roman M."/>
        </authorList>
    </citation>
    <scope>NUCLEOTIDE SEQUENCE [LARGE SCALE GENOMIC DNA]</scope>
    <source>
        <strain evidence="2 7">BVI</strain>
        <strain evidence="3 9">Cflag</strain>
        <strain evidence="5 6">E4-10P</strain>
        <strain evidence="4 8">RCC970-E3</strain>
    </source>
</reference>
<evidence type="ECO:0000313" key="3">
    <source>
        <dbReference type="EMBL" id="KAA0163117.1"/>
    </source>
</evidence>
<protein>
    <submittedName>
        <fullName evidence="2">Uncharacterized protein</fullName>
    </submittedName>
</protein>
<dbReference type="EMBL" id="VLTN01000014">
    <property type="protein sequence ID" value="KAA0153842.1"/>
    <property type="molecule type" value="Genomic_DNA"/>
</dbReference>
<accession>A0A5A8CL54</accession>
<gene>
    <name evidence="5" type="ORF">FNF27_04636</name>
    <name evidence="4" type="ORF">FNF28_03840</name>
    <name evidence="2" type="ORF">FNF29_02831</name>
    <name evidence="3" type="ORF">FNF31_02940</name>
</gene>
<sequence>MLEEAAHARFLPSLLGGGKDAAPETEPLPDQSTLRAFVESNNAHEDRSTANTCSVCVSIATKHLAGSEDNGLYCLGSKNMGSQQVCVQALLGIYWWLDSFTYWSTYGCRRIVTDRHTGAKSIEWVKPCPANVMCSWMTLTDPSGKSEKPMCASSDDYLKPI</sequence>
<keyword evidence="7" id="KW-1185">Reference proteome</keyword>
<dbReference type="EMBL" id="VLTO01000028">
    <property type="protein sequence ID" value="KAA0173880.1"/>
    <property type="molecule type" value="Genomic_DNA"/>
</dbReference>
<comment type="caution">
    <text evidence="2">The sequence shown here is derived from an EMBL/GenBank/DDBJ whole genome shotgun (WGS) entry which is preliminary data.</text>
</comment>
<evidence type="ECO:0000313" key="8">
    <source>
        <dbReference type="Proteomes" id="UP000324907"/>
    </source>
</evidence>
<dbReference type="EMBL" id="VLTM01000023">
    <property type="protein sequence ID" value="KAA0163117.1"/>
    <property type="molecule type" value="Genomic_DNA"/>
</dbReference>
<dbReference type="Proteomes" id="UP000324907">
    <property type="component" value="Unassembled WGS sequence"/>
</dbReference>
<dbReference type="Proteomes" id="UP000325113">
    <property type="component" value="Unassembled WGS sequence"/>
</dbReference>
<feature type="region of interest" description="Disordered" evidence="1">
    <location>
        <begin position="142"/>
        <end position="161"/>
    </location>
</feature>
<evidence type="ECO:0000313" key="9">
    <source>
        <dbReference type="Proteomes" id="UP000325113"/>
    </source>
</evidence>
<evidence type="ECO:0000313" key="2">
    <source>
        <dbReference type="EMBL" id="KAA0153842.1"/>
    </source>
</evidence>
<evidence type="ECO:0000256" key="1">
    <source>
        <dbReference type="SAM" id="MobiDB-lite"/>
    </source>
</evidence>
<proteinExistence type="predicted"/>
<dbReference type="Proteomes" id="UP000322899">
    <property type="component" value="Unassembled WGS sequence"/>
</dbReference>
<dbReference type="AlphaFoldDB" id="A0A5A8CL54"/>
<evidence type="ECO:0000313" key="5">
    <source>
        <dbReference type="EMBL" id="KAA0173880.1"/>
    </source>
</evidence>
<dbReference type="EMBL" id="VLTL01000056">
    <property type="protein sequence ID" value="KAA0164499.1"/>
    <property type="molecule type" value="Genomic_DNA"/>
</dbReference>
<evidence type="ECO:0000313" key="4">
    <source>
        <dbReference type="EMBL" id="KAA0164499.1"/>
    </source>
</evidence>
<evidence type="ECO:0000313" key="6">
    <source>
        <dbReference type="Proteomes" id="UP000322899"/>
    </source>
</evidence>